<dbReference type="Proteomes" id="UP000078532">
    <property type="component" value="Unassembled WGS sequence"/>
</dbReference>
<organism evidence="1 2">
    <name type="scientific">Desulfotomaculum copahuensis</name>
    <dbReference type="NCBI Taxonomy" id="1838280"/>
    <lineage>
        <taxon>Bacteria</taxon>
        <taxon>Bacillati</taxon>
        <taxon>Bacillota</taxon>
        <taxon>Clostridia</taxon>
        <taxon>Eubacteriales</taxon>
        <taxon>Desulfotomaculaceae</taxon>
        <taxon>Desulfotomaculum</taxon>
    </lineage>
</organism>
<evidence type="ECO:0000313" key="2">
    <source>
        <dbReference type="Proteomes" id="UP000078532"/>
    </source>
</evidence>
<dbReference type="AlphaFoldDB" id="A0A1B7LIH5"/>
<evidence type="ECO:0000313" key="1">
    <source>
        <dbReference type="EMBL" id="OAT86375.1"/>
    </source>
</evidence>
<comment type="caution">
    <text evidence="1">The sequence shown here is derived from an EMBL/GenBank/DDBJ whole genome shotgun (WGS) entry which is preliminary data.</text>
</comment>
<reference evidence="1 2" key="1">
    <citation type="submission" date="2016-04" db="EMBL/GenBank/DDBJ databases">
        <authorList>
            <person name="Evans L.H."/>
            <person name="Alamgir A."/>
            <person name="Owens N."/>
            <person name="Weber N.D."/>
            <person name="Virtaneva K."/>
            <person name="Barbian K."/>
            <person name="Babar A."/>
            <person name="Rosenke K."/>
        </authorList>
    </citation>
    <scope>NUCLEOTIDE SEQUENCE [LARGE SCALE GENOMIC DNA]</scope>
    <source>
        <strain evidence="1 2">LMa1</strain>
    </source>
</reference>
<gene>
    <name evidence="1" type="ORF">A6M21_16705</name>
</gene>
<protein>
    <submittedName>
        <fullName evidence="1">Uncharacterized protein</fullName>
    </submittedName>
</protein>
<dbReference type="Pfam" id="PF19474">
    <property type="entry name" value="DUF6011"/>
    <property type="match status" value="1"/>
</dbReference>
<accession>A0A1B7LIH5</accession>
<keyword evidence="2" id="KW-1185">Reference proteome</keyword>
<dbReference type="EMBL" id="LYVF01000018">
    <property type="protein sequence ID" value="OAT86375.1"/>
    <property type="molecule type" value="Genomic_DNA"/>
</dbReference>
<dbReference type="STRING" id="1838280.A6M21_16705"/>
<proteinExistence type="predicted"/>
<dbReference type="InterPro" id="IPR046053">
    <property type="entry name" value="DUF6011"/>
</dbReference>
<sequence>MNIELNMILTWPEWSRPCGFSWTSIQERRMTMEQAQATSDRCMRCNRILSNPHSIARSLGPVCYKKSGGGVFDADLQADEKEWARREELLKAGGEIDLGVNWDYPDPGNMIRGYSMRVSVRFKDGAFEAYGCLYKPGKEEEVVFARGQDLKVIYREAIAAGPTATAQAYQARKQAFRQAKRAARRAS</sequence>
<name>A0A1B7LIH5_9FIRM</name>